<keyword evidence="2" id="KW-1185">Reference proteome</keyword>
<sequence length="170" mass="19320">MIGRVCYYNNNIIALLPWPQSDKCNKYGLQSRYYLSSNPNLHLRASPCVPGPQQKRVAATPLSHLSDTEWDTTSRCIRRRGTVTFYGRSCSLNQSDIRSGLADAISAMAIRTSHRVPNRPRLAPPNCRLFLLKGPPSQEEWSKTNSALPDTYFQTFKMVTLYCFRFVNGN</sequence>
<accession>A0A4Y2GF57</accession>
<dbReference type="AlphaFoldDB" id="A0A4Y2GF57"/>
<dbReference type="EMBL" id="BGPR01001335">
    <property type="protein sequence ID" value="GBM51416.1"/>
    <property type="molecule type" value="Genomic_DNA"/>
</dbReference>
<evidence type="ECO:0000313" key="2">
    <source>
        <dbReference type="Proteomes" id="UP000499080"/>
    </source>
</evidence>
<protein>
    <submittedName>
        <fullName evidence="1">Uncharacterized protein</fullName>
    </submittedName>
</protein>
<gene>
    <name evidence="1" type="ORF">AVEN_203760_1</name>
</gene>
<organism evidence="1 2">
    <name type="scientific">Araneus ventricosus</name>
    <name type="common">Orbweaver spider</name>
    <name type="synonym">Epeira ventricosa</name>
    <dbReference type="NCBI Taxonomy" id="182803"/>
    <lineage>
        <taxon>Eukaryota</taxon>
        <taxon>Metazoa</taxon>
        <taxon>Ecdysozoa</taxon>
        <taxon>Arthropoda</taxon>
        <taxon>Chelicerata</taxon>
        <taxon>Arachnida</taxon>
        <taxon>Araneae</taxon>
        <taxon>Araneomorphae</taxon>
        <taxon>Entelegynae</taxon>
        <taxon>Araneoidea</taxon>
        <taxon>Araneidae</taxon>
        <taxon>Araneus</taxon>
    </lineage>
</organism>
<comment type="caution">
    <text evidence="1">The sequence shown here is derived from an EMBL/GenBank/DDBJ whole genome shotgun (WGS) entry which is preliminary data.</text>
</comment>
<reference evidence="1 2" key="1">
    <citation type="journal article" date="2019" name="Sci. Rep.">
        <title>Orb-weaving spider Araneus ventricosus genome elucidates the spidroin gene catalogue.</title>
        <authorList>
            <person name="Kono N."/>
            <person name="Nakamura H."/>
            <person name="Ohtoshi R."/>
            <person name="Moran D.A.P."/>
            <person name="Shinohara A."/>
            <person name="Yoshida Y."/>
            <person name="Fujiwara M."/>
            <person name="Mori M."/>
            <person name="Tomita M."/>
            <person name="Arakawa K."/>
        </authorList>
    </citation>
    <scope>NUCLEOTIDE SEQUENCE [LARGE SCALE GENOMIC DNA]</scope>
</reference>
<evidence type="ECO:0000313" key="1">
    <source>
        <dbReference type="EMBL" id="GBM51416.1"/>
    </source>
</evidence>
<dbReference type="Proteomes" id="UP000499080">
    <property type="component" value="Unassembled WGS sequence"/>
</dbReference>
<name>A0A4Y2GF57_ARAVE</name>
<proteinExistence type="predicted"/>